<keyword evidence="1" id="KW-0479">Metal-binding</keyword>
<dbReference type="InterPro" id="IPR027417">
    <property type="entry name" value="P-loop_NTPase"/>
</dbReference>
<name>A0A0X8VCL2_ANAPI</name>
<dbReference type="InterPro" id="IPR017896">
    <property type="entry name" value="4Fe4S_Fe-S-bd"/>
</dbReference>
<evidence type="ECO:0000313" key="5">
    <source>
        <dbReference type="EMBL" id="AMJ40404.1"/>
    </source>
</evidence>
<evidence type="ECO:0000259" key="4">
    <source>
        <dbReference type="PROSITE" id="PS51379"/>
    </source>
</evidence>
<protein>
    <submittedName>
        <fullName evidence="5">Electron transport complex subunit RsxB</fullName>
    </submittedName>
    <submittedName>
        <fullName evidence="6">MinD superfamily P-loop ATPase, contains an inserted ferredoxin domain</fullName>
    </submittedName>
</protein>
<keyword evidence="3" id="KW-0411">Iron-sulfur</keyword>
<organism evidence="6 8">
    <name type="scientific">Anaerotignum propionicum DSM 1682</name>
    <dbReference type="NCBI Taxonomy" id="991789"/>
    <lineage>
        <taxon>Bacteria</taxon>
        <taxon>Bacillati</taxon>
        <taxon>Bacillota</taxon>
        <taxon>Clostridia</taxon>
        <taxon>Lachnospirales</taxon>
        <taxon>Anaerotignaceae</taxon>
        <taxon>Anaerotignum</taxon>
    </lineage>
</organism>
<dbReference type="PROSITE" id="PS00198">
    <property type="entry name" value="4FE4S_FER_1"/>
    <property type="match status" value="1"/>
</dbReference>
<dbReference type="InterPro" id="IPR017900">
    <property type="entry name" value="4Fe4S_Fe_S_CS"/>
</dbReference>
<dbReference type="SUPFAM" id="SSF52540">
    <property type="entry name" value="P-loop containing nucleoside triphosphate hydrolases"/>
    <property type="match status" value="1"/>
</dbReference>
<evidence type="ECO:0000313" key="8">
    <source>
        <dbReference type="Proteomes" id="UP000184204"/>
    </source>
</evidence>
<gene>
    <name evidence="5" type="primary">rsxB_3</name>
    <name evidence="5" type="ORF">CPRO_08040</name>
    <name evidence="6" type="ORF">SAMN02745151_00678</name>
</gene>
<evidence type="ECO:0000256" key="1">
    <source>
        <dbReference type="ARBA" id="ARBA00022723"/>
    </source>
</evidence>
<keyword evidence="7" id="KW-1185">Reference proteome</keyword>
<sequence>MRIAVLSGKGGTGKTFVSVNLAVTAKNAICIDCDVEEPNGRLFLKPEESVTEEVYTKLPQVLEEKCIGCRKCVDSCRFNAMGFIKNSPLVFPEVCHSCGACSLLCPTGAIYELKRPIGIVERGRNKEVQVITGILNIGEASGIPVIQNALDTKITEKSIMIIDCPPGSACSVMESVQTADYCLLVVEATIFGFHNFKMVYELVSLLQKPCGVVINKGDYTYYPLINFCKENNITILCCIPYQEKLAQIGANGEVASEKDDETRMIFSTLLDKIRMEVRE</sequence>
<evidence type="ECO:0000256" key="2">
    <source>
        <dbReference type="ARBA" id="ARBA00023004"/>
    </source>
</evidence>
<dbReference type="PANTHER" id="PTHR43063">
    <property type="entry name" value="4FE-4S CLUSTER CONTAINING PARA FAMILY ATPASE PROTEIN"/>
    <property type="match status" value="1"/>
</dbReference>
<evidence type="ECO:0000313" key="6">
    <source>
        <dbReference type="EMBL" id="SHE43067.1"/>
    </source>
</evidence>
<dbReference type="InterPro" id="IPR002586">
    <property type="entry name" value="CobQ/CobB/MinD/ParA_Nub-bd_dom"/>
</dbReference>
<feature type="domain" description="4Fe-4S ferredoxin-type" evidence="4">
    <location>
        <begin position="57"/>
        <end position="86"/>
    </location>
</feature>
<dbReference type="AlphaFoldDB" id="A0A0X8VCL2"/>
<reference evidence="7" key="2">
    <citation type="submission" date="2016-01" db="EMBL/GenBank/DDBJ databases">
        <authorList>
            <person name="Poehlein A."/>
            <person name="Schlien K."/>
            <person name="Gottschalk G."/>
            <person name="Buckel W."/>
            <person name="Daniel R."/>
        </authorList>
    </citation>
    <scope>NUCLEOTIDE SEQUENCE [LARGE SCALE GENOMIC DNA]</scope>
    <source>
        <strain evidence="7">X2</strain>
    </source>
</reference>
<evidence type="ECO:0000256" key="3">
    <source>
        <dbReference type="ARBA" id="ARBA00023014"/>
    </source>
</evidence>
<accession>A0A0X8VCL2</accession>
<dbReference type="Gene3D" id="3.40.50.300">
    <property type="entry name" value="P-loop containing nucleotide triphosphate hydrolases"/>
    <property type="match status" value="1"/>
</dbReference>
<reference evidence="6" key="4">
    <citation type="submission" date="2016-11" db="EMBL/GenBank/DDBJ databases">
        <authorList>
            <person name="Varghese N."/>
            <person name="Submissions S."/>
        </authorList>
    </citation>
    <scope>NUCLEOTIDE SEQUENCE</scope>
    <source>
        <strain evidence="6">DSM 1682</strain>
    </source>
</reference>
<dbReference type="GO" id="GO:0046872">
    <property type="term" value="F:metal ion binding"/>
    <property type="evidence" value="ECO:0007669"/>
    <property type="project" value="UniProtKB-KW"/>
</dbReference>
<dbReference type="PROSITE" id="PS51379">
    <property type="entry name" value="4FE4S_FER_2"/>
    <property type="match status" value="2"/>
</dbReference>
<feature type="domain" description="4Fe-4S ferredoxin-type" evidence="4">
    <location>
        <begin position="87"/>
        <end position="116"/>
    </location>
</feature>
<keyword evidence="2" id="KW-0408">Iron</keyword>
<dbReference type="OrthoDB" id="9806398at2"/>
<dbReference type="Pfam" id="PF00037">
    <property type="entry name" value="Fer4"/>
    <property type="match status" value="2"/>
</dbReference>
<dbReference type="Proteomes" id="UP000184204">
    <property type="component" value="Unassembled WGS sequence"/>
</dbReference>
<reference evidence="8" key="3">
    <citation type="submission" date="2016-11" db="EMBL/GenBank/DDBJ databases">
        <authorList>
            <person name="Jaros S."/>
            <person name="Januszkiewicz K."/>
            <person name="Wedrychowicz H."/>
        </authorList>
    </citation>
    <scope>NUCLEOTIDE SEQUENCE [LARGE SCALE GENOMIC DNA]</scope>
    <source>
        <strain evidence="8">DSM 1682</strain>
    </source>
</reference>
<dbReference type="Pfam" id="PF01656">
    <property type="entry name" value="CbiA"/>
    <property type="match status" value="1"/>
</dbReference>
<dbReference type="Gene3D" id="3.30.70.20">
    <property type="match status" value="1"/>
</dbReference>
<dbReference type="Proteomes" id="UP000068026">
    <property type="component" value="Chromosome"/>
</dbReference>
<dbReference type="KEGG" id="cpro:CPRO_08040"/>
<dbReference type="PANTHER" id="PTHR43063:SF1">
    <property type="entry name" value="4FE-4S CLUSTER CONTAINING PARA FAMILY ATPASE PROTEIN"/>
    <property type="match status" value="1"/>
</dbReference>
<dbReference type="GO" id="GO:0051536">
    <property type="term" value="F:iron-sulfur cluster binding"/>
    <property type="evidence" value="ECO:0007669"/>
    <property type="project" value="UniProtKB-KW"/>
</dbReference>
<dbReference type="EMBL" id="FQUA01000002">
    <property type="protein sequence ID" value="SHE43067.1"/>
    <property type="molecule type" value="Genomic_DNA"/>
</dbReference>
<reference evidence="5 7" key="1">
    <citation type="journal article" date="2016" name="Genome Announc.">
        <title>Complete Genome Sequence of the Amino Acid-Fermenting Clostridium propionicum X2 (DSM 1682).</title>
        <authorList>
            <person name="Poehlein A."/>
            <person name="Schlien K."/>
            <person name="Chowdhury N.P."/>
            <person name="Gottschalk G."/>
            <person name="Buckel W."/>
            <person name="Daniel R."/>
        </authorList>
    </citation>
    <scope>NUCLEOTIDE SEQUENCE [LARGE SCALE GENOMIC DNA]</scope>
    <source>
        <strain evidence="5 7">X2</strain>
    </source>
</reference>
<evidence type="ECO:0000313" key="7">
    <source>
        <dbReference type="Proteomes" id="UP000068026"/>
    </source>
</evidence>
<dbReference type="EMBL" id="CP014223">
    <property type="protein sequence ID" value="AMJ40404.1"/>
    <property type="molecule type" value="Genomic_DNA"/>
</dbReference>
<proteinExistence type="predicted"/>